<name>A0A0M3I4E5_ASCLU</name>
<dbReference type="Gene3D" id="3.40.50.150">
    <property type="entry name" value="Vaccinia Virus protein VP39"/>
    <property type="match status" value="1"/>
</dbReference>
<protein>
    <submittedName>
        <fullName evidence="2">Methyltransf_25 domain-containing protein</fullName>
    </submittedName>
</protein>
<proteinExistence type="predicted"/>
<dbReference type="Proteomes" id="UP000036681">
    <property type="component" value="Unplaced"/>
</dbReference>
<dbReference type="InterPro" id="IPR029063">
    <property type="entry name" value="SAM-dependent_MTases_sf"/>
</dbReference>
<evidence type="ECO:0000313" key="1">
    <source>
        <dbReference type="Proteomes" id="UP000036681"/>
    </source>
</evidence>
<reference evidence="2" key="1">
    <citation type="submission" date="2017-02" db="UniProtKB">
        <authorList>
            <consortium name="WormBaseParasite"/>
        </authorList>
    </citation>
    <scope>IDENTIFICATION</scope>
</reference>
<sequence>MVLQSSPKTSQVAASSNCELTMESGRCIRYVAPAHANPTKEIYAESVTSMDSDTSHRAIRKRSSYDASDSSDDWEGVNAICQTLDTALKYECEHMLEGKNVLEIGFCTGLPSVLALENGAAHVTLYCADEAMLNLCVKPTLARNKIKQSKRKFISGDLGIVKQSSKEKQYDVIFATEFLNTDRASFEHLHDILDYALASDGICLLTARMYYFNCDGSLPEFLNLIKSKGKFEAYTRWTSPKSDVVQRKLKFSRIKNFFSFRYDVIFATEFLNTDRASFEHLHDILDYALASDGICLLTARMYYFNCDGSLPEFLNLIKSKGKFEAYIRWTSPKSDVVQRKVVQLTRTIR</sequence>
<evidence type="ECO:0000313" key="2">
    <source>
        <dbReference type="WBParaSite" id="ALUE_0001164301-mRNA-1"/>
    </source>
</evidence>
<accession>A0A0M3I4E5</accession>
<keyword evidence="1" id="KW-1185">Reference proteome</keyword>
<dbReference type="AlphaFoldDB" id="A0A0M3I4E5"/>
<organism evidence="1 2">
    <name type="scientific">Ascaris lumbricoides</name>
    <name type="common">Giant roundworm</name>
    <dbReference type="NCBI Taxonomy" id="6252"/>
    <lineage>
        <taxon>Eukaryota</taxon>
        <taxon>Metazoa</taxon>
        <taxon>Ecdysozoa</taxon>
        <taxon>Nematoda</taxon>
        <taxon>Chromadorea</taxon>
        <taxon>Rhabditida</taxon>
        <taxon>Spirurina</taxon>
        <taxon>Ascaridomorpha</taxon>
        <taxon>Ascaridoidea</taxon>
        <taxon>Ascarididae</taxon>
        <taxon>Ascaris</taxon>
    </lineage>
</organism>
<dbReference type="SUPFAM" id="SSF53335">
    <property type="entry name" value="S-adenosyl-L-methionine-dependent methyltransferases"/>
    <property type="match status" value="1"/>
</dbReference>
<dbReference type="WBParaSite" id="ALUE_0001164301-mRNA-1">
    <property type="protein sequence ID" value="ALUE_0001164301-mRNA-1"/>
    <property type="gene ID" value="ALUE_0001164301"/>
</dbReference>
<dbReference type="CDD" id="cd02440">
    <property type="entry name" value="AdoMet_MTases"/>
    <property type="match status" value="1"/>
</dbReference>